<comment type="pathway">
    <text evidence="8">Cofactor biosynthesis; biotin biosynthesis; biotin from 7,8-diaminononanoate: step 1/2.</text>
</comment>
<dbReference type="GO" id="GO:0000287">
    <property type="term" value="F:magnesium ion binding"/>
    <property type="evidence" value="ECO:0007669"/>
    <property type="project" value="UniProtKB-UniRule"/>
</dbReference>
<dbReference type="GO" id="GO:0005524">
    <property type="term" value="F:ATP binding"/>
    <property type="evidence" value="ECO:0007669"/>
    <property type="project" value="UniProtKB-UniRule"/>
</dbReference>
<evidence type="ECO:0000256" key="2">
    <source>
        <dbReference type="ARBA" id="ARBA00022598"/>
    </source>
</evidence>
<dbReference type="InterPro" id="IPR004472">
    <property type="entry name" value="DTB_synth_BioD"/>
</dbReference>
<evidence type="ECO:0000256" key="6">
    <source>
        <dbReference type="ARBA" id="ARBA00022840"/>
    </source>
</evidence>
<dbReference type="FunFam" id="3.40.50.300:FF:000292">
    <property type="entry name" value="ATP-dependent dethiobiotin synthetase BioD"/>
    <property type="match status" value="1"/>
</dbReference>
<dbReference type="NCBIfam" id="TIGR00347">
    <property type="entry name" value="bioD"/>
    <property type="match status" value="1"/>
</dbReference>
<dbReference type="EC" id="6.3.3.3" evidence="8"/>
<comment type="cofactor">
    <cofactor evidence="8">
        <name>Mg(2+)</name>
        <dbReference type="ChEBI" id="CHEBI:18420"/>
    </cofactor>
</comment>
<evidence type="ECO:0000313" key="10">
    <source>
        <dbReference type="Proteomes" id="UP000561045"/>
    </source>
</evidence>
<evidence type="ECO:0000256" key="4">
    <source>
        <dbReference type="ARBA" id="ARBA00022741"/>
    </source>
</evidence>
<dbReference type="PANTHER" id="PTHR43210">
    <property type="entry name" value="DETHIOBIOTIN SYNTHETASE"/>
    <property type="match status" value="1"/>
</dbReference>
<dbReference type="AlphaFoldDB" id="A0A840BNV1"/>
<dbReference type="Gene3D" id="3.40.50.300">
    <property type="entry name" value="P-loop containing nucleotide triphosphate hydrolases"/>
    <property type="match status" value="1"/>
</dbReference>
<dbReference type="SUPFAM" id="SSF52540">
    <property type="entry name" value="P-loop containing nucleoside triphosphate hydrolases"/>
    <property type="match status" value="1"/>
</dbReference>
<evidence type="ECO:0000313" key="9">
    <source>
        <dbReference type="EMBL" id="MBB4012137.1"/>
    </source>
</evidence>
<dbReference type="RefSeq" id="WP_183633648.1">
    <property type="nucleotide sequence ID" value="NZ_BAABLE010000011.1"/>
</dbReference>
<evidence type="ECO:0000256" key="5">
    <source>
        <dbReference type="ARBA" id="ARBA00022756"/>
    </source>
</evidence>
<gene>
    <name evidence="8" type="primary">bioD</name>
    <name evidence="9" type="ORF">GGR36_001445</name>
</gene>
<dbReference type="GO" id="GO:0042803">
    <property type="term" value="F:protein homodimerization activity"/>
    <property type="evidence" value="ECO:0007669"/>
    <property type="project" value="UniProtKB-ARBA"/>
</dbReference>
<dbReference type="InterPro" id="IPR027417">
    <property type="entry name" value="P-loop_NTPase"/>
</dbReference>
<comment type="caution">
    <text evidence="9">The sequence shown here is derived from an EMBL/GenBank/DDBJ whole genome shotgun (WGS) entry which is preliminary data.</text>
</comment>
<evidence type="ECO:0000256" key="7">
    <source>
        <dbReference type="ARBA" id="ARBA00022842"/>
    </source>
</evidence>
<feature type="binding site" evidence="8">
    <location>
        <position position="16"/>
    </location>
    <ligand>
        <name>Mg(2+)</name>
        <dbReference type="ChEBI" id="CHEBI:18420"/>
    </ligand>
</feature>
<comment type="subcellular location">
    <subcellularLocation>
        <location evidence="8">Cytoplasm</location>
    </subcellularLocation>
</comment>
<sequence length="223" mass="23266">MHYYFVTGTDTEIGKTFTTCALLHAARAAGLESVGYKPIAAGAEEFDGVWSNEDARRLRAASTPGYTLGQINPVCLREAVAPHIAAAAEGVALDVPPLVAGFEALAARADCVLVEGVGGFRVPLDERLDTSDLALALHLPVILVVGMRLGCINHALLTAEAITARGLPLAGWVANTLSPTMSRFDENLAALESRLAAPLLGVLPYCEAGPAALADRVRLPGTV</sequence>
<feature type="binding site" evidence="8">
    <location>
        <begin position="175"/>
        <end position="176"/>
    </location>
    <ligand>
        <name>ATP</name>
        <dbReference type="ChEBI" id="CHEBI:30616"/>
    </ligand>
</feature>
<keyword evidence="2 8" id="KW-0436">Ligase</keyword>
<comment type="subunit">
    <text evidence="8">Homodimer.</text>
</comment>
<dbReference type="CDD" id="cd03109">
    <property type="entry name" value="DTBS"/>
    <property type="match status" value="1"/>
</dbReference>
<dbReference type="PIRSF" id="PIRSF006755">
    <property type="entry name" value="DTB_synth"/>
    <property type="match status" value="1"/>
</dbReference>
<comment type="catalytic activity">
    <reaction evidence="8">
        <text>(7R,8S)-7,8-diammoniononanoate + CO2 + ATP = (4R,5S)-dethiobiotin + ADP + phosphate + 3 H(+)</text>
        <dbReference type="Rhea" id="RHEA:15805"/>
        <dbReference type="ChEBI" id="CHEBI:15378"/>
        <dbReference type="ChEBI" id="CHEBI:16526"/>
        <dbReference type="ChEBI" id="CHEBI:30616"/>
        <dbReference type="ChEBI" id="CHEBI:43474"/>
        <dbReference type="ChEBI" id="CHEBI:149469"/>
        <dbReference type="ChEBI" id="CHEBI:149473"/>
        <dbReference type="ChEBI" id="CHEBI:456216"/>
        <dbReference type="EC" id="6.3.3.3"/>
    </reaction>
</comment>
<feature type="binding site" evidence="8">
    <location>
        <begin position="12"/>
        <end position="17"/>
    </location>
    <ligand>
        <name>ATP</name>
        <dbReference type="ChEBI" id="CHEBI:30616"/>
    </ligand>
</feature>
<evidence type="ECO:0000256" key="8">
    <source>
        <dbReference type="HAMAP-Rule" id="MF_00336"/>
    </source>
</evidence>
<feature type="binding site" evidence="8">
    <location>
        <position position="115"/>
    </location>
    <ligand>
        <name>Mg(2+)</name>
        <dbReference type="ChEBI" id="CHEBI:18420"/>
    </ligand>
</feature>
<comment type="function">
    <text evidence="8">Catalyzes a mechanistically unusual reaction, the ATP-dependent insertion of CO2 between the N7 and N8 nitrogen atoms of 7,8-diaminopelargonic acid (DAPA, also called 7,8-diammoniononanoate) to form a ureido ring.</text>
</comment>
<dbReference type="PANTHER" id="PTHR43210:SF5">
    <property type="entry name" value="DETHIOBIOTIN SYNTHETASE"/>
    <property type="match status" value="1"/>
</dbReference>
<feature type="binding site" evidence="8">
    <location>
        <position position="54"/>
    </location>
    <ligand>
        <name>ATP</name>
        <dbReference type="ChEBI" id="CHEBI:30616"/>
    </ligand>
</feature>
<reference evidence="9 10" key="1">
    <citation type="submission" date="2020-08" db="EMBL/GenBank/DDBJ databases">
        <title>Genomic Encyclopedia of Type Strains, Phase IV (KMG-IV): sequencing the most valuable type-strain genomes for metagenomic binning, comparative biology and taxonomic classification.</title>
        <authorList>
            <person name="Goeker M."/>
        </authorList>
    </citation>
    <scope>NUCLEOTIDE SEQUENCE [LARGE SCALE GENOMIC DNA]</scope>
    <source>
        <strain evidence="9 10">DSM 106739</strain>
    </source>
</reference>
<dbReference type="Pfam" id="PF13500">
    <property type="entry name" value="AAA_26"/>
    <property type="match status" value="1"/>
</dbReference>
<dbReference type="GO" id="GO:0004141">
    <property type="term" value="F:dethiobiotin synthase activity"/>
    <property type="evidence" value="ECO:0007669"/>
    <property type="project" value="UniProtKB-UniRule"/>
</dbReference>
<proteinExistence type="inferred from homology"/>
<keyword evidence="3 8" id="KW-0479">Metal-binding</keyword>
<comment type="similarity">
    <text evidence="8">Belongs to the dethiobiotin synthetase family.</text>
</comment>
<feature type="binding site" evidence="8">
    <location>
        <position position="54"/>
    </location>
    <ligand>
        <name>Mg(2+)</name>
        <dbReference type="ChEBI" id="CHEBI:18420"/>
    </ligand>
</feature>
<keyword evidence="4 8" id="KW-0547">Nucleotide-binding</keyword>
<organism evidence="9 10">
    <name type="scientific">Niveibacterium umoris</name>
    <dbReference type="NCBI Taxonomy" id="1193620"/>
    <lineage>
        <taxon>Bacteria</taxon>
        <taxon>Pseudomonadati</taxon>
        <taxon>Pseudomonadota</taxon>
        <taxon>Betaproteobacteria</taxon>
        <taxon>Rhodocyclales</taxon>
        <taxon>Rhodocyclaceae</taxon>
        <taxon>Niveibacterium</taxon>
    </lineage>
</organism>
<evidence type="ECO:0000256" key="3">
    <source>
        <dbReference type="ARBA" id="ARBA00022723"/>
    </source>
</evidence>
<keyword evidence="6 8" id="KW-0067">ATP-binding</keyword>
<comment type="caution">
    <text evidence="8">Lacks conserved residue(s) required for the propagation of feature annotation.</text>
</comment>
<protein>
    <recommendedName>
        <fullName evidence="8">ATP-dependent dethiobiotin synthetase BioD</fullName>
        <ecNumber evidence="8">6.3.3.3</ecNumber>
    </recommendedName>
    <alternativeName>
        <fullName evidence="8">DTB synthetase</fullName>
        <shortName evidence="8">DTBS</shortName>
    </alternativeName>
    <alternativeName>
        <fullName evidence="8">Dethiobiotin synthase</fullName>
    </alternativeName>
</protein>
<keyword evidence="5 8" id="KW-0093">Biotin biosynthesis</keyword>
<dbReference type="Proteomes" id="UP000561045">
    <property type="component" value="Unassembled WGS sequence"/>
</dbReference>
<name>A0A840BNV1_9RHOO</name>
<dbReference type="HAMAP" id="MF_00336">
    <property type="entry name" value="BioD"/>
    <property type="match status" value="1"/>
</dbReference>
<feature type="binding site" evidence="8">
    <location>
        <begin position="115"/>
        <end position="118"/>
    </location>
    <ligand>
        <name>ATP</name>
        <dbReference type="ChEBI" id="CHEBI:30616"/>
    </ligand>
</feature>
<dbReference type="UniPathway" id="UPA00078">
    <property type="reaction ID" value="UER00161"/>
</dbReference>
<accession>A0A840BNV1</accession>
<keyword evidence="1 8" id="KW-0963">Cytoplasm</keyword>
<dbReference type="GO" id="GO:0005829">
    <property type="term" value="C:cytosol"/>
    <property type="evidence" value="ECO:0007669"/>
    <property type="project" value="TreeGrafter"/>
</dbReference>
<keyword evidence="10" id="KW-1185">Reference proteome</keyword>
<keyword evidence="7 8" id="KW-0460">Magnesium</keyword>
<evidence type="ECO:0000256" key="1">
    <source>
        <dbReference type="ARBA" id="ARBA00022490"/>
    </source>
</evidence>
<dbReference type="GO" id="GO:0009102">
    <property type="term" value="P:biotin biosynthetic process"/>
    <property type="evidence" value="ECO:0007669"/>
    <property type="project" value="UniProtKB-UniRule"/>
</dbReference>
<feature type="active site" evidence="8">
    <location>
        <position position="37"/>
    </location>
</feature>
<dbReference type="EMBL" id="JACIET010000001">
    <property type="protein sequence ID" value="MBB4012137.1"/>
    <property type="molecule type" value="Genomic_DNA"/>
</dbReference>